<dbReference type="InterPro" id="IPR006133">
    <property type="entry name" value="DNA-dir_DNA_pol_B_exonuc"/>
</dbReference>
<name>A0A1E5RIG8_HANUV</name>
<evidence type="ECO:0000256" key="2">
    <source>
        <dbReference type="ARBA" id="ARBA00005755"/>
    </source>
</evidence>
<dbReference type="InterPro" id="IPR043502">
    <property type="entry name" value="DNA/RNA_pol_sf"/>
</dbReference>
<dbReference type="STRING" id="29833.A0A1E5RIG8"/>
<dbReference type="SUPFAM" id="SSF53098">
    <property type="entry name" value="Ribonuclease H-like"/>
    <property type="match status" value="1"/>
</dbReference>
<feature type="domain" description="DNA-directed DNA polymerase family B exonuclease" evidence="13">
    <location>
        <begin position="631"/>
        <end position="798"/>
    </location>
</feature>
<comment type="subcellular location">
    <subcellularLocation>
        <location evidence="1">Nucleus</location>
    </subcellularLocation>
</comment>
<gene>
    <name evidence="15" type="ORF">AWRI3580_g3124</name>
</gene>
<dbReference type="GO" id="GO:0046872">
    <property type="term" value="F:metal ion binding"/>
    <property type="evidence" value="ECO:0007669"/>
    <property type="project" value="UniProtKB-KW"/>
</dbReference>
<evidence type="ECO:0000313" key="16">
    <source>
        <dbReference type="Proteomes" id="UP000095358"/>
    </source>
</evidence>
<dbReference type="PANTHER" id="PTHR45812">
    <property type="entry name" value="DNA POLYMERASE ZETA CATALYTIC SUBUNIT"/>
    <property type="match status" value="1"/>
</dbReference>
<sequence>MRNGSFKSSQSIKEEIDERTCLKIQINAFDHYLMNSKNKIYDKVPVIRIYGKTNTGSNVIAHIHQVFPYLVIKRFHNEQSDMKSECKKFARYLEDMLWDFYTKKSKTSNDYDEDKIDEELNKEFDENDLDAEQIDEFVVKNKKPVNLSGKIRDTDRSKIFKYIAKVEVIKGKELYGYHENYESFYKVSLLNPKTLNRLSELLNKHDEDQLPNFDKSKHKPNRKINVFEAHLPYFLQFCIDFNLYGCSWMCLDKFQYRLPMTNYKSSSIFEDEEFEKICKTMNSSSYPRIGNTLFEIDIDKKNILNSLELLQGEPTDLRNVISSTNQVWESLNKIRADLGLEAYQGSQSDETINSQRNVVSEAEFKKHEVIKNAYDLLVEEDGKHTYKKDCSFFRKLPTLTELNLGKAIKIRETNSFDKQRKLLTTEEFSDQNLRSKKRKLGVFPSLCSVSEDELNKFVLPTYANVEESLQDLGLKKIEYDTPFYSDANHYLNYKNTKNSTLKSKTSNPEVMKKFTVKTTDFKTKESLRFKDETVFNNDIVYKKSSGKHYLQYAIAAPTFNEIYEENIKSKFTQVSMYGTFFENGSQNLLPKEWKFKHKLSKNQYNMHENDVKVENGLHMPLSNMFMELVLTTDENGKVPHFESNPIVAICWSYEDGNLGSLSKNKGFFVNLKEGSEEAKKFINEMNTNDVKTHEVVFYEKEVEMIVKFCEFISIIDPDILTGFEVHNSSWGYLINRGDFFEIETCNILSRVNESQINKIRDTWGYTHAASIKITGRHVINLWRILKSESKLESFSLENFTYHLLHKRIPKFSNDYIYKNWRTKKYDLVASYNILKIHVCIDMVESLSVIPKIAEQARITGVDFYSVIYRGSQFKVESLFSRISRRENYIMYSPHRKNVRSQKPMECIALIMEPDSQMYTDPLVVLDFQSLYPSIMIAFNLCYSTIVGDCSLLNTNSEKTLGANKQYEYQKGVLKHIGLENMFHTINGDLFVKDNKRKGILGKMLTNLLDTRVMIKSTMADIKRVERFKSSGKYDSLMRDLEGMQLALKFVLNVTYGYTAASHSGRMPLQELADSVVEMGRNVLTQSIHLINNSSKWGAKVVYTDTDSLFVLFPGKTKAEAFKYGREMAKVISDRNPSPIKLKFEKLYHPCILVTKKRYVGNMYETENDTVPVLQAKGLEIIRRDGTPLLQKLMETSVKILFDTKNISIVQGFITKEFEKLYRGKYLVQDLCFSRKVKMGYYKRENSLPPAAYLSKELMDEDESADLQYKQTVRYVVVRSKNKKALLREKASTPRDFMRDRKLKNLQLDMEYYIMKHLIPPLNRIFNLIGIDCEPWFHEVKNEFIDDYNTSFADSKIMSELIPKVTKKYCENCLEVRILPSMTICYKCLKKYELYLNYEKETIKQGLKNDALNKICAKCIGYKNKTSVGSCVSEDCPIYYQREYD</sequence>
<dbReference type="Gene3D" id="3.90.1600.10">
    <property type="entry name" value="Palm domain of DNA polymerase"/>
    <property type="match status" value="1"/>
</dbReference>
<dbReference type="InterPro" id="IPR042087">
    <property type="entry name" value="DNA_pol_B_thumb"/>
</dbReference>
<dbReference type="Pfam" id="PF00136">
    <property type="entry name" value="DNA_pol_B"/>
    <property type="match status" value="1"/>
</dbReference>
<accession>A0A1E5RIG8</accession>
<dbReference type="Gene3D" id="3.30.342.10">
    <property type="entry name" value="DNA Polymerase, chain B, domain 1"/>
    <property type="match status" value="1"/>
</dbReference>
<dbReference type="InterPro" id="IPR012337">
    <property type="entry name" value="RNaseH-like_sf"/>
</dbReference>
<keyword evidence="9" id="KW-0539">Nucleus</keyword>
<dbReference type="CDD" id="cd05778">
    <property type="entry name" value="DNA_polB_zeta_exo"/>
    <property type="match status" value="1"/>
</dbReference>
<dbReference type="PROSITE" id="PS00116">
    <property type="entry name" value="DNA_POLYMERASE_B"/>
    <property type="match status" value="1"/>
</dbReference>
<comment type="similarity">
    <text evidence="2 11">Belongs to the DNA polymerase type-B family.</text>
</comment>
<dbReference type="SUPFAM" id="SSF56672">
    <property type="entry name" value="DNA/RNA polymerases"/>
    <property type="match status" value="1"/>
</dbReference>
<evidence type="ECO:0000256" key="3">
    <source>
        <dbReference type="ARBA" id="ARBA00022679"/>
    </source>
</evidence>
<dbReference type="Pfam" id="PF24055">
    <property type="entry name" value="POL3_N"/>
    <property type="match status" value="1"/>
</dbReference>
<evidence type="ECO:0000256" key="8">
    <source>
        <dbReference type="ARBA" id="ARBA00023204"/>
    </source>
</evidence>
<evidence type="ECO:0000256" key="11">
    <source>
        <dbReference type="RuleBase" id="RU000442"/>
    </source>
</evidence>
<dbReference type="InterPro" id="IPR023211">
    <property type="entry name" value="DNA_pol_palm_dom_sf"/>
</dbReference>
<evidence type="ECO:0000256" key="7">
    <source>
        <dbReference type="ARBA" id="ARBA00022932"/>
    </source>
</evidence>
<evidence type="ECO:0000256" key="5">
    <source>
        <dbReference type="ARBA" id="ARBA00022723"/>
    </source>
</evidence>
<dbReference type="GO" id="GO:0042276">
    <property type="term" value="P:error-prone translesion synthesis"/>
    <property type="evidence" value="ECO:0007669"/>
    <property type="project" value="TreeGrafter"/>
</dbReference>
<dbReference type="VEuPathDB" id="FungiDB:AWRI3580_g3124"/>
<dbReference type="GO" id="GO:0003677">
    <property type="term" value="F:DNA binding"/>
    <property type="evidence" value="ECO:0007669"/>
    <property type="project" value="UniProtKB-KW"/>
</dbReference>
<evidence type="ECO:0000256" key="1">
    <source>
        <dbReference type="ARBA" id="ARBA00004123"/>
    </source>
</evidence>
<keyword evidence="5" id="KW-0479">Metal-binding</keyword>
<dbReference type="Proteomes" id="UP000095358">
    <property type="component" value="Unassembled WGS sequence"/>
</dbReference>
<keyword evidence="8" id="KW-0234">DNA repair</keyword>
<keyword evidence="6" id="KW-0227">DNA damage</keyword>
<dbReference type="EMBL" id="LPNN01000005">
    <property type="protein sequence ID" value="OEJ86701.1"/>
    <property type="molecule type" value="Genomic_DNA"/>
</dbReference>
<dbReference type="InterPro" id="IPR006172">
    <property type="entry name" value="DNA-dir_DNA_pol_B"/>
</dbReference>
<evidence type="ECO:0000259" key="14">
    <source>
        <dbReference type="Pfam" id="PF24055"/>
    </source>
</evidence>
<organism evidence="15 16">
    <name type="scientific">Hanseniaspora uvarum</name>
    <name type="common">Yeast</name>
    <name type="synonym">Kloeckera apiculata</name>
    <dbReference type="NCBI Taxonomy" id="29833"/>
    <lineage>
        <taxon>Eukaryota</taxon>
        <taxon>Fungi</taxon>
        <taxon>Dikarya</taxon>
        <taxon>Ascomycota</taxon>
        <taxon>Saccharomycotina</taxon>
        <taxon>Saccharomycetes</taxon>
        <taxon>Saccharomycodales</taxon>
        <taxon>Saccharomycodaceae</taxon>
        <taxon>Hanseniaspora</taxon>
    </lineage>
</organism>
<evidence type="ECO:0000256" key="6">
    <source>
        <dbReference type="ARBA" id="ARBA00022763"/>
    </source>
</evidence>
<reference evidence="16" key="1">
    <citation type="journal article" date="2016" name="Genome Announc.">
        <title>Genome sequences of three species of Hanseniaspora isolated from spontaneous wine fermentations.</title>
        <authorList>
            <person name="Sternes P.R."/>
            <person name="Lee D."/>
            <person name="Kutyna D.R."/>
            <person name="Borneman A.R."/>
        </authorList>
    </citation>
    <scope>NUCLEOTIDE SEQUENCE [LARGE SCALE GENOMIC DNA]</scope>
    <source>
        <strain evidence="16">AWRI3580</strain>
    </source>
</reference>
<proteinExistence type="inferred from homology"/>
<dbReference type="PANTHER" id="PTHR45812:SF1">
    <property type="entry name" value="DNA POLYMERASE ZETA CATALYTIC SUBUNIT"/>
    <property type="match status" value="1"/>
</dbReference>
<feature type="domain" description="DNA polymerase delta/zeta catalytic subunit N-terminal" evidence="14">
    <location>
        <begin position="148"/>
        <end position="195"/>
    </location>
</feature>
<dbReference type="InterPro" id="IPR006134">
    <property type="entry name" value="DNA-dir_DNA_pol_B_multi_dom"/>
</dbReference>
<dbReference type="Gene3D" id="3.30.420.10">
    <property type="entry name" value="Ribonuclease H-like superfamily/Ribonuclease H"/>
    <property type="match status" value="1"/>
</dbReference>
<dbReference type="InterPro" id="IPR017964">
    <property type="entry name" value="DNA-dir_DNA_pol_B_CS"/>
</dbReference>
<comment type="catalytic activity">
    <reaction evidence="10 11">
        <text>DNA(n) + a 2'-deoxyribonucleoside 5'-triphosphate = DNA(n+1) + diphosphate</text>
        <dbReference type="Rhea" id="RHEA:22508"/>
        <dbReference type="Rhea" id="RHEA-COMP:17339"/>
        <dbReference type="Rhea" id="RHEA-COMP:17340"/>
        <dbReference type="ChEBI" id="CHEBI:33019"/>
        <dbReference type="ChEBI" id="CHEBI:61560"/>
        <dbReference type="ChEBI" id="CHEBI:173112"/>
        <dbReference type="EC" id="2.7.7.7"/>
    </reaction>
</comment>
<dbReference type="OrthoDB" id="2414538at2759"/>
<protein>
    <recommendedName>
        <fullName evidence="11">DNA polymerase</fullName>
        <ecNumber evidence="11">2.7.7.7</ecNumber>
    </recommendedName>
</protein>
<keyword evidence="16" id="KW-1185">Reference proteome</keyword>
<dbReference type="GO" id="GO:0006260">
    <property type="term" value="P:DNA replication"/>
    <property type="evidence" value="ECO:0007669"/>
    <property type="project" value="UniProtKB-KW"/>
</dbReference>
<comment type="caution">
    <text evidence="15">The sequence shown here is derived from an EMBL/GenBank/DDBJ whole genome shotgun (WGS) entry which is preliminary data.</text>
</comment>
<keyword evidence="4 11" id="KW-0548">Nucleotidyltransferase</keyword>
<dbReference type="GO" id="GO:0000166">
    <property type="term" value="F:nucleotide binding"/>
    <property type="evidence" value="ECO:0007669"/>
    <property type="project" value="InterPro"/>
</dbReference>
<keyword evidence="7 11" id="KW-0239">DNA-directed DNA polymerase</keyword>
<dbReference type="Pfam" id="PF03104">
    <property type="entry name" value="DNA_pol_B_exo1"/>
    <property type="match status" value="1"/>
</dbReference>
<dbReference type="GO" id="GO:0016035">
    <property type="term" value="C:zeta DNA polymerase complex"/>
    <property type="evidence" value="ECO:0007669"/>
    <property type="project" value="InterPro"/>
</dbReference>
<keyword evidence="3 11" id="KW-0808">Transferase</keyword>
<keyword evidence="11" id="KW-0235">DNA replication</keyword>
<dbReference type="GO" id="GO:0000724">
    <property type="term" value="P:double-strand break repair via homologous recombination"/>
    <property type="evidence" value="ECO:0007669"/>
    <property type="project" value="TreeGrafter"/>
</dbReference>
<dbReference type="SMART" id="SM00486">
    <property type="entry name" value="POLBc"/>
    <property type="match status" value="1"/>
</dbReference>
<dbReference type="GO" id="GO:0005634">
    <property type="term" value="C:nucleus"/>
    <property type="evidence" value="ECO:0007669"/>
    <property type="project" value="UniProtKB-SubCell"/>
</dbReference>
<feature type="domain" description="DNA-directed DNA polymerase family B multifunctional" evidence="12">
    <location>
        <begin position="863"/>
        <end position="1327"/>
    </location>
</feature>
<dbReference type="GO" id="GO:0003887">
    <property type="term" value="F:DNA-directed DNA polymerase activity"/>
    <property type="evidence" value="ECO:0007669"/>
    <property type="project" value="UniProtKB-KW"/>
</dbReference>
<dbReference type="Gene3D" id="1.10.287.690">
    <property type="entry name" value="Helix hairpin bin"/>
    <property type="match status" value="1"/>
</dbReference>
<evidence type="ECO:0000259" key="12">
    <source>
        <dbReference type="Pfam" id="PF00136"/>
    </source>
</evidence>
<dbReference type="InterPro" id="IPR056435">
    <property type="entry name" value="DPOD/Z_N"/>
</dbReference>
<dbReference type="PRINTS" id="PR00106">
    <property type="entry name" value="DNAPOLB"/>
</dbReference>
<evidence type="ECO:0000256" key="10">
    <source>
        <dbReference type="ARBA" id="ARBA00049244"/>
    </source>
</evidence>
<keyword evidence="11" id="KW-0238">DNA-binding</keyword>
<evidence type="ECO:0000313" key="15">
    <source>
        <dbReference type="EMBL" id="OEJ86701.1"/>
    </source>
</evidence>
<evidence type="ECO:0000256" key="4">
    <source>
        <dbReference type="ARBA" id="ARBA00022695"/>
    </source>
</evidence>
<dbReference type="Gene3D" id="1.10.132.60">
    <property type="entry name" value="DNA polymerase family B, C-terminal domain"/>
    <property type="match status" value="1"/>
</dbReference>
<dbReference type="InterPro" id="IPR036397">
    <property type="entry name" value="RNaseH_sf"/>
</dbReference>
<evidence type="ECO:0000259" key="13">
    <source>
        <dbReference type="Pfam" id="PF03104"/>
    </source>
</evidence>
<evidence type="ECO:0000256" key="9">
    <source>
        <dbReference type="ARBA" id="ARBA00023242"/>
    </source>
</evidence>
<dbReference type="InterPro" id="IPR030559">
    <property type="entry name" value="PolZ_Rev3"/>
</dbReference>
<dbReference type="EC" id="2.7.7.7" evidence="11"/>